<keyword evidence="1" id="KW-0472">Membrane</keyword>
<name>A0ABM7WYH3_9BACT</name>
<accession>A0ABM7WYH3</accession>
<dbReference type="Proteomes" id="UP001162891">
    <property type="component" value="Chromosome"/>
</dbReference>
<proteinExistence type="predicted"/>
<organism evidence="2 3">
    <name type="scientific">Anaeromyxobacter oryzae</name>
    <dbReference type="NCBI Taxonomy" id="2918170"/>
    <lineage>
        <taxon>Bacteria</taxon>
        <taxon>Pseudomonadati</taxon>
        <taxon>Myxococcota</taxon>
        <taxon>Myxococcia</taxon>
        <taxon>Myxococcales</taxon>
        <taxon>Cystobacterineae</taxon>
        <taxon>Anaeromyxobacteraceae</taxon>
        <taxon>Anaeromyxobacter</taxon>
    </lineage>
</organism>
<dbReference type="EMBL" id="AP025591">
    <property type="protein sequence ID" value="BDG04552.1"/>
    <property type="molecule type" value="Genomic_DNA"/>
</dbReference>
<keyword evidence="1" id="KW-0812">Transmembrane</keyword>
<feature type="transmembrane region" description="Helical" evidence="1">
    <location>
        <begin position="6"/>
        <end position="26"/>
    </location>
</feature>
<gene>
    <name evidence="2" type="ORF">AMOR_35480</name>
</gene>
<feature type="transmembrane region" description="Helical" evidence="1">
    <location>
        <begin position="57"/>
        <end position="75"/>
    </location>
</feature>
<keyword evidence="1" id="KW-1133">Transmembrane helix</keyword>
<evidence type="ECO:0000256" key="1">
    <source>
        <dbReference type="SAM" id="Phobius"/>
    </source>
</evidence>
<sequence length="76" mass="7532">MTPALARAILLHLLIAWGAVLALALVRDGVRGLRGGPIRAGAAPGVFHAGAAAVRHGALRVAAGAAGLLLAAWLVL</sequence>
<evidence type="ECO:0000313" key="2">
    <source>
        <dbReference type="EMBL" id="BDG04552.1"/>
    </source>
</evidence>
<reference evidence="3" key="1">
    <citation type="journal article" date="2022" name="Int. J. Syst. Evol. Microbiol.">
        <title>Anaeromyxobacter oryzae sp. nov., Anaeromyxobacter diazotrophicus sp. nov. and Anaeromyxobacter paludicola sp. nov., isolated from paddy soils.</title>
        <authorList>
            <person name="Itoh H."/>
            <person name="Xu Z."/>
            <person name="Mise K."/>
            <person name="Masuda Y."/>
            <person name="Ushijima N."/>
            <person name="Hayakawa C."/>
            <person name="Shiratori Y."/>
            <person name="Senoo K."/>
        </authorList>
    </citation>
    <scope>NUCLEOTIDE SEQUENCE [LARGE SCALE GENOMIC DNA]</scope>
    <source>
        <strain evidence="3">Red232</strain>
    </source>
</reference>
<dbReference type="RefSeq" id="WP_248352967.1">
    <property type="nucleotide sequence ID" value="NZ_AP025591.1"/>
</dbReference>
<evidence type="ECO:0000313" key="3">
    <source>
        <dbReference type="Proteomes" id="UP001162891"/>
    </source>
</evidence>
<keyword evidence="3" id="KW-1185">Reference proteome</keyword>
<protein>
    <submittedName>
        <fullName evidence="2">Uncharacterized protein</fullName>
    </submittedName>
</protein>